<evidence type="ECO:0000256" key="4">
    <source>
        <dbReference type="SAM" id="MobiDB-lite"/>
    </source>
</evidence>
<comment type="caution">
    <text evidence="5">The sequence shown here is derived from an EMBL/GenBank/DDBJ whole genome shotgun (WGS) entry which is preliminary data.</text>
</comment>
<gene>
    <name evidence="5" type="ORF">HAX54_001900</name>
</gene>
<dbReference type="InterPro" id="IPR004023">
    <property type="entry name" value="Mago_nashi"/>
</dbReference>
<dbReference type="EMBL" id="JACEIK010000108">
    <property type="protein sequence ID" value="MCD7449858.1"/>
    <property type="molecule type" value="Genomic_DNA"/>
</dbReference>
<dbReference type="InterPro" id="IPR036605">
    <property type="entry name" value="Mago_nashi_sf"/>
</dbReference>
<reference evidence="5 6" key="1">
    <citation type="journal article" date="2021" name="BMC Genomics">
        <title>Datura genome reveals duplications of psychoactive alkaloid biosynthetic genes and high mutation rate following tissue culture.</title>
        <authorList>
            <person name="Rajewski A."/>
            <person name="Carter-House D."/>
            <person name="Stajich J."/>
            <person name="Litt A."/>
        </authorList>
    </citation>
    <scope>NUCLEOTIDE SEQUENCE [LARGE SCALE GENOMIC DNA]</scope>
    <source>
        <strain evidence="5">AR-01</strain>
    </source>
</reference>
<evidence type="ECO:0000256" key="1">
    <source>
        <dbReference type="ARBA" id="ARBA00004123"/>
    </source>
</evidence>
<protein>
    <submittedName>
        <fullName evidence="5">Uncharacterized protein</fullName>
    </submittedName>
</protein>
<comment type="similarity">
    <text evidence="2">Belongs to the mago nashi family.</text>
</comment>
<dbReference type="Pfam" id="PF02792">
    <property type="entry name" value="Mago_nashi"/>
    <property type="match status" value="1"/>
</dbReference>
<evidence type="ECO:0000256" key="3">
    <source>
        <dbReference type="ARBA" id="ARBA00023242"/>
    </source>
</evidence>
<dbReference type="PANTHER" id="PTHR12638">
    <property type="entry name" value="PROTEIN MAGO NASHI HOMOLOG"/>
    <property type="match status" value="1"/>
</dbReference>
<dbReference type="PANTHER" id="PTHR12638:SF0">
    <property type="entry name" value="MAGO HOMOLOG, EXON JUNCTION COMPLEX SUBUNIT-RELATED"/>
    <property type="match status" value="1"/>
</dbReference>
<evidence type="ECO:0000256" key="2">
    <source>
        <dbReference type="ARBA" id="ARBA00009270"/>
    </source>
</evidence>
<keyword evidence="6" id="KW-1185">Reference proteome</keyword>
<sequence length="91" mass="10491">MKAALGPLNSVSGFLTQRAVFGPRRETPLTLYFAEEGNMGEMAENEEFYLRKSSHPSVLKECRRIVADSEIMKEDDNNWPEPDRWETSLRL</sequence>
<accession>A0ABS8RT61</accession>
<proteinExistence type="inferred from homology"/>
<feature type="region of interest" description="Disordered" evidence="4">
    <location>
        <begin position="72"/>
        <end position="91"/>
    </location>
</feature>
<evidence type="ECO:0000313" key="6">
    <source>
        <dbReference type="Proteomes" id="UP000823775"/>
    </source>
</evidence>
<dbReference type="Gene3D" id="3.30.1560.10">
    <property type="entry name" value="Mago nashi"/>
    <property type="match status" value="1"/>
</dbReference>
<keyword evidence="3" id="KW-0539">Nucleus</keyword>
<evidence type="ECO:0000313" key="5">
    <source>
        <dbReference type="EMBL" id="MCD7449858.1"/>
    </source>
</evidence>
<dbReference type="Proteomes" id="UP000823775">
    <property type="component" value="Unassembled WGS sequence"/>
</dbReference>
<name>A0ABS8RT61_DATST</name>
<comment type="subcellular location">
    <subcellularLocation>
        <location evidence="1">Nucleus</location>
    </subcellularLocation>
</comment>
<dbReference type="SUPFAM" id="SSF89817">
    <property type="entry name" value="Mago nashi protein"/>
    <property type="match status" value="1"/>
</dbReference>
<organism evidence="5 6">
    <name type="scientific">Datura stramonium</name>
    <name type="common">Jimsonweed</name>
    <name type="synonym">Common thornapple</name>
    <dbReference type="NCBI Taxonomy" id="4076"/>
    <lineage>
        <taxon>Eukaryota</taxon>
        <taxon>Viridiplantae</taxon>
        <taxon>Streptophyta</taxon>
        <taxon>Embryophyta</taxon>
        <taxon>Tracheophyta</taxon>
        <taxon>Spermatophyta</taxon>
        <taxon>Magnoliopsida</taxon>
        <taxon>eudicotyledons</taxon>
        <taxon>Gunneridae</taxon>
        <taxon>Pentapetalae</taxon>
        <taxon>asterids</taxon>
        <taxon>lamiids</taxon>
        <taxon>Solanales</taxon>
        <taxon>Solanaceae</taxon>
        <taxon>Solanoideae</taxon>
        <taxon>Datureae</taxon>
        <taxon>Datura</taxon>
    </lineage>
</organism>